<evidence type="ECO:0000313" key="2">
    <source>
        <dbReference type="Proteomes" id="UP000324260"/>
    </source>
</evidence>
<dbReference type="OrthoDB" id="9791944at2"/>
<dbReference type="InterPro" id="IPR029063">
    <property type="entry name" value="SAM-dependent_MTases_sf"/>
</dbReference>
<protein>
    <submittedName>
        <fullName evidence="1">Class I SAM-dependent methyltransferase</fullName>
    </submittedName>
</protein>
<dbReference type="Proteomes" id="UP000324260">
    <property type="component" value="Unassembled WGS sequence"/>
</dbReference>
<dbReference type="EMBL" id="VTPU01000004">
    <property type="protein sequence ID" value="TZG40497.1"/>
    <property type="molecule type" value="Genomic_DNA"/>
</dbReference>
<gene>
    <name evidence="1" type="ORF">FZZ93_05475</name>
</gene>
<dbReference type="GO" id="GO:0008168">
    <property type="term" value="F:methyltransferase activity"/>
    <property type="evidence" value="ECO:0007669"/>
    <property type="project" value="UniProtKB-KW"/>
</dbReference>
<keyword evidence="1" id="KW-0489">Methyltransferase</keyword>
<dbReference type="AlphaFoldDB" id="A0A5D9D9R8"/>
<sequence>MMQTCPLCASPDIGLYHRGNEREYLSCRHCELVFVPAWQHLPAAEEKAVYDQHENHPGDPGYRRFLGRLFTPLAARLAPGAHGLDFGAGPGPTLSLMFEEAGHSMAIFDPFYAPDASVWQRHYDFITATEVVEHLAAPGREIERLLDRLRPGGWLGLMTKRVHPREAFGDWHYIRDPTHVTFFSESTFQWLGRRFDLDVTFPADDVVLLQKR</sequence>
<keyword evidence="1" id="KW-0808">Transferase</keyword>
<evidence type="ECO:0000313" key="1">
    <source>
        <dbReference type="EMBL" id="TZG40497.1"/>
    </source>
</evidence>
<dbReference type="RefSeq" id="WP_149321328.1">
    <property type="nucleotide sequence ID" value="NZ_JARWAH010000003.1"/>
</dbReference>
<organism evidence="1 2">
    <name type="scientific">Halomonas eurihalina</name>
    <dbReference type="NCBI Taxonomy" id="42566"/>
    <lineage>
        <taxon>Bacteria</taxon>
        <taxon>Pseudomonadati</taxon>
        <taxon>Pseudomonadota</taxon>
        <taxon>Gammaproteobacteria</taxon>
        <taxon>Oceanospirillales</taxon>
        <taxon>Halomonadaceae</taxon>
        <taxon>Halomonas</taxon>
    </lineage>
</organism>
<reference evidence="1 2" key="1">
    <citation type="submission" date="2019-08" db="EMBL/GenBank/DDBJ databases">
        <title>Draft Genome Sequence of Halomonas eurihalina Isolated from Preserved Hide-surface.</title>
        <authorList>
            <person name="Hussain S.A."/>
            <person name="Xu A."/>
            <person name="Sarker M."/>
            <person name="Sommers C."/>
        </authorList>
    </citation>
    <scope>NUCLEOTIDE SEQUENCE [LARGE SCALE GENOMIC DNA]</scope>
    <source>
        <strain evidence="1 2">MS1</strain>
    </source>
</reference>
<dbReference type="Gene3D" id="3.40.50.150">
    <property type="entry name" value="Vaccinia Virus protein VP39"/>
    <property type="match status" value="1"/>
</dbReference>
<name>A0A5D9D9R8_HALER</name>
<dbReference type="GO" id="GO:0032259">
    <property type="term" value="P:methylation"/>
    <property type="evidence" value="ECO:0007669"/>
    <property type="project" value="UniProtKB-KW"/>
</dbReference>
<proteinExistence type="predicted"/>
<dbReference type="Pfam" id="PF13489">
    <property type="entry name" value="Methyltransf_23"/>
    <property type="match status" value="1"/>
</dbReference>
<accession>A0A5D9D9R8</accession>
<comment type="caution">
    <text evidence="1">The sequence shown here is derived from an EMBL/GenBank/DDBJ whole genome shotgun (WGS) entry which is preliminary data.</text>
</comment>
<dbReference type="SUPFAM" id="SSF53335">
    <property type="entry name" value="S-adenosyl-L-methionine-dependent methyltransferases"/>
    <property type="match status" value="1"/>
</dbReference>
<keyword evidence="2" id="KW-1185">Reference proteome</keyword>